<dbReference type="AlphaFoldDB" id="A0A7M1LI88"/>
<accession>A0A7M1LI88</accession>
<dbReference type="Proteomes" id="UP000594749">
    <property type="component" value="Chromosome"/>
</dbReference>
<keyword evidence="3" id="KW-1185">Reference proteome</keyword>
<dbReference type="InterPro" id="IPR038729">
    <property type="entry name" value="Rad50/SbcC_AAA"/>
</dbReference>
<organism evidence="2 3">
    <name type="scientific">Campylobacter corcagiensis</name>
    <dbReference type="NCBI Taxonomy" id="1448857"/>
    <lineage>
        <taxon>Bacteria</taxon>
        <taxon>Pseudomonadati</taxon>
        <taxon>Campylobacterota</taxon>
        <taxon>Epsilonproteobacteria</taxon>
        <taxon>Campylobacterales</taxon>
        <taxon>Campylobacteraceae</taxon>
        <taxon>Campylobacter</taxon>
    </lineage>
</organism>
<dbReference type="Pfam" id="PF13476">
    <property type="entry name" value="AAA_23"/>
    <property type="match status" value="1"/>
</dbReference>
<dbReference type="Gene3D" id="3.40.50.300">
    <property type="entry name" value="P-loop containing nucleotide triphosphate hydrolases"/>
    <property type="match status" value="1"/>
</dbReference>
<dbReference type="EMBL" id="CP063078">
    <property type="protein sequence ID" value="QOQ87684.1"/>
    <property type="molecule type" value="Genomic_DNA"/>
</dbReference>
<dbReference type="OrthoDB" id="9795626at2"/>
<dbReference type="GO" id="GO:0016887">
    <property type="term" value="F:ATP hydrolysis activity"/>
    <property type="evidence" value="ECO:0007669"/>
    <property type="project" value="InterPro"/>
</dbReference>
<dbReference type="RefSeq" id="WP_025802638.1">
    <property type="nucleotide sequence ID" value="NZ_CP053842.1"/>
</dbReference>
<sequence length="224" mass="26236">MVFYNKITISNLFAYKEKQSINFDKYNNKNLYLIYGNNGYGKTSFIRALKILFLGTGLNDDSKIVPDSIKNFTGTITSRQLVLGDNKNWLGILNKNAVDENLKDYFVEINLTQNEKSILIRRSWQVEPLKENLVYKVDNLEFYDDEAQERIDQILPSMFVEFFMFDGEEIEKMAEKISSSLKEKIQNILNITPINHLIREAKKVRNEYFDRSISNEEEKINSTL</sequence>
<proteinExistence type="predicted"/>
<protein>
    <submittedName>
        <fullName evidence="2">AAA family ATPase</fullName>
    </submittedName>
</protein>
<dbReference type="GO" id="GO:0006302">
    <property type="term" value="P:double-strand break repair"/>
    <property type="evidence" value="ECO:0007669"/>
    <property type="project" value="InterPro"/>
</dbReference>
<dbReference type="SUPFAM" id="SSF52540">
    <property type="entry name" value="P-loop containing nucleoside triphosphate hydrolases"/>
    <property type="match status" value="1"/>
</dbReference>
<evidence type="ECO:0000259" key="1">
    <source>
        <dbReference type="Pfam" id="PF13476"/>
    </source>
</evidence>
<dbReference type="InterPro" id="IPR027417">
    <property type="entry name" value="P-loop_NTPase"/>
</dbReference>
<name>A0A7M1LI88_9BACT</name>
<evidence type="ECO:0000313" key="3">
    <source>
        <dbReference type="Proteomes" id="UP000594749"/>
    </source>
</evidence>
<evidence type="ECO:0000313" key="2">
    <source>
        <dbReference type="EMBL" id="QOQ87684.1"/>
    </source>
</evidence>
<gene>
    <name evidence="2" type="ORF">IMC76_02400</name>
</gene>
<feature type="domain" description="Rad50/SbcC-type AAA" evidence="1">
    <location>
        <begin position="6"/>
        <end position="220"/>
    </location>
</feature>
<reference evidence="2 3" key="1">
    <citation type="submission" date="2020-10" db="EMBL/GenBank/DDBJ databases">
        <title>Campylobacter and Helicobacter PacBio genomes.</title>
        <authorList>
            <person name="Lane C."/>
        </authorList>
    </citation>
    <scope>NUCLEOTIDE SEQUENCE [LARGE SCALE GENOMIC DNA]</scope>
    <source>
        <strain evidence="2 3">2016D-0077</strain>
    </source>
</reference>